<dbReference type="Gene3D" id="3.40.50.300">
    <property type="entry name" value="P-loop containing nucleotide triphosphate hydrolases"/>
    <property type="match status" value="2"/>
</dbReference>
<evidence type="ECO:0000313" key="6">
    <source>
        <dbReference type="EMBL" id="MPQ42565.1"/>
    </source>
</evidence>
<evidence type="ECO:0000256" key="3">
    <source>
        <dbReference type="ARBA" id="ARBA00013368"/>
    </source>
</evidence>
<dbReference type="OrthoDB" id="9795626at2"/>
<evidence type="ECO:0000256" key="2">
    <source>
        <dbReference type="ARBA" id="ARBA00011322"/>
    </source>
</evidence>
<reference evidence="6 7" key="1">
    <citation type="submission" date="2019-10" db="EMBL/GenBank/DDBJ databases">
        <title>The Genome Sequence of Clostridium tarantellae Isolated from Fish Brain.</title>
        <authorList>
            <person name="Bano L."/>
            <person name="Kiel M."/>
            <person name="Sales G."/>
            <person name="Doxey A.C."/>
            <person name="Mansfield M.J."/>
            <person name="Schiavone M."/>
            <person name="Rossetto O."/>
            <person name="Pirazzini M."/>
            <person name="Dobrindt U."/>
            <person name="Montecucco C."/>
        </authorList>
    </citation>
    <scope>NUCLEOTIDE SEQUENCE [LARGE SCALE GENOMIC DNA]</scope>
    <source>
        <strain evidence="6 7">DSM 3997</strain>
    </source>
</reference>
<sequence length="1051" mass="121888">MRPLKLTLSAFGPYAKEEIIDFTKLNGKNIFLITGVTGAGKTTIFDAISYALFGEASGTSRETTSLRSHFAKDNIYTYVEFEFEVKNNIYYVKRSPEQEVAKLRGDGTTKKNSTVELRLPKGDKPLTKVNEVNEKIREIMGVDKEQFRQIVMLPQGEFRQLLEAKSTVREDIFREIFGTQTFLKIQRNLREKRTKLQDELKISYSKREVYIRSLKAENGNELNILKEKTDIDVTTIEELAKVVILDDKKTNKIITLKIEKLKENISLIEKNIALINENNKKILKKENAEENLNKHKNLEKEIEEKIYKLNESKKALEVKIIDDNRLALEKKLKIRLEELEKAIYNENLYKKEYDEATNNLKINNDNEELRNHIKEEIIRLTPYEEKIKIYEEKNKIVLKQENYFKSLKNKKEQCDEEINLLKQNIDELVKKITKGLEAEGRYKALEISLENHKNIRQILIDLYKSYNDYFKKTNDVDIEKQQTLKKEEDFKKIRAEYQHKEDLFRKAQAGILAEKLKENMPCPVCGSTNHPNKSKRVLGVPTEEELKNLKIILENKEKDYTTALLNLKSLNVEKETLLKRSIETICNQNKKILGEEFFKVIEFQKQQEFIKEIGVNIKNKINITNNEMIDLRNILLSKAESEKDKEIKEKHLQQQELLIKDLIEKITDNKAILASELQILSSIEKEIPKDLRDLNIVKEKMSLLKLKLMKSEKELKLAQERVGKATTNYSSAKEILNLSNKEKNHILNEYESEKDELEKALKLNKFPSYEYFKKSYLDKNNIELLEEEINNYKEKYKVLLAVYEECYNNAKGLEIINIIDLKEKISTYKIKENELNKDLASLKARILNNKENLKKINEISNEIKYKEDKFKIIAELENVAYGDKGNLKKITFESYVLTSYFDEIIQAANIRLEKMSSGRFELKRKEDLGKGNKKQGLDLEVIDYHTGKARDVKTLSGGEGFKASLSLALGLADVIQSYAGGISIDTMFIDEGFGTLDPASLDNAIECLLSLQKGGRLVGVISHVPELKERVEAILEVKSDKDGSKTKFIIN</sequence>
<comment type="similarity">
    <text evidence="1">Belongs to the SMC family. SbcC subfamily.</text>
</comment>
<organism evidence="6 7">
    <name type="scientific">Clostridium tarantellae</name>
    <dbReference type="NCBI Taxonomy" id="39493"/>
    <lineage>
        <taxon>Bacteria</taxon>
        <taxon>Bacillati</taxon>
        <taxon>Bacillota</taxon>
        <taxon>Clostridia</taxon>
        <taxon>Eubacteriales</taxon>
        <taxon>Clostridiaceae</taxon>
        <taxon>Clostridium</taxon>
    </lineage>
</organism>
<evidence type="ECO:0000256" key="4">
    <source>
        <dbReference type="SAM" id="Coils"/>
    </source>
</evidence>
<proteinExistence type="inferred from homology"/>
<feature type="coiled-coil region" evidence="4">
    <location>
        <begin position="404"/>
        <end position="431"/>
    </location>
</feature>
<keyword evidence="4" id="KW-0175">Coiled coil</keyword>
<dbReference type="InterPro" id="IPR027417">
    <property type="entry name" value="P-loop_NTPase"/>
</dbReference>
<dbReference type="PANTHER" id="PTHR32114">
    <property type="entry name" value="ABC TRANSPORTER ABCH.3"/>
    <property type="match status" value="1"/>
</dbReference>
<dbReference type="GO" id="GO:0016887">
    <property type="term" value="F:ATP hydrolysis activity"/>
    <property type="evidence" value="ECO:0007669"/>
    <property type="project" value="InterPro"/>
</dbReference>
<evidence type="ECO:0000313" key="7">
    <source>
        <dbReference type="Proteomes" id="UP000430345"/>
    </source>
</evidence>
<comment type="subunit">
    <text evidence="2">Heterodimer of SbcC and SbcD.</text>
</comment>
<comment type="caution">
    <text evidence="6">The sequence shown here is derived from an EMBL/GenBank/DDBJ whole genome shotgun (WGS) entry which is preliminary data.</text>
</comment>
<keyword evidence="7" id="KW-1185">Reference proteome</keyword>
<gene>
    <name evidence="6" type="ORF">GBZ86_02160</name>
</gene>
<accession>A0A6I1MGR8</accession>
<dbReference type="AlphaFoldDB" id="A0A6I1MGR8"/>
<protein>
    <recommendedName>
        <fullName evidence="3">Nuclease SbcCD subunit C</fullName>
    </recommendedName>
</protein>
<evidence type="ECO:0000259" key="5">
    <source>
        <dbReference type="Pfam" id="PF13476"/>
    </source>
</evidence>
<dbReference type="Proteomes" id="UP000430345">
    <property type="component" value="Unassembled WGS sequence"/>
</dbReference>
<dbReference type="SUPFAM" id="SSF52540">
    <property type="entry name" value="P-loop containing nucleoside triphosphate hydrolases"/>
    <property type="match status" value="1"/>
</dbReference>
<dbReference type="Pfam" id="PF13558">
    <property type="entry name" value="SbcC_Walker_B"/>
    <property type="match status" value="1"/>
</dbReference>
<feature type="coiled-coil region" evidence="4">
    <location>
        <begin position="636"/>
        <end position="665"/>
    </location>
</feature>
<dbReference type="InterPro" id="IPR038729">
    <property type="entry name" value="Rad50/SbcC_AAA"/>
</dbReference>
<dbReference type="PANTHER" id="PTHR32114:SF2">
    <property type="entry name" value="ABC TRANSPORTER ABCH.3"/>
    <property type="match status" value="1"/>
</dbReference>
<dbReference type="Pfam" id="PF13476">
    <property type="entry name" value="AAA_23"/>
    <property type="match status" value="1"/>
</dbReference>
<evidence type="ECO:0000256" key="1">
    <source>
        <dbReference type="ARBA" id="ARBA00006930"/>
    </source>
</evidence>
<name>A0A6I1MGR8_9CLOT</name>
<feature type="coiled-coil region" evidence="4">
    <location>
        <begin position="251"/>
        <end position="319"/>
    </location>
</feature>
<dbReference type="EMBL" id="WHJC01000012">
    <property type="protein sequence ID" value="MPQ42565.1"/>
    <property type="molecule type" value="Genomic_DNA"/>
</dbReference>
<feature type="coiled-coil region" evidence="4">
    <location>
        <begin position="694"/>
        <end position="859"/>
    </location>
</feature>
<dbReference type="GO" id="GO:0006302">
    <property type="term" value="P:double-strand break repair"/>
    <property type="evidence" value="ECO:0007669"/>
    <property type="project" value="InterPro"/>
</dbReference>
<dbReference type="RefSeq" id="WP_152887306.1">
    <property type="nucleotide sequence ID" value="NZ_WHJC01000012.1"/>
</dbReference>
<feature type="domain" description="Rad50/SbcC-type AAA" evidence="5">
    <location>
        <begin position="5"/>
        <end position="271"/>
    </location>
</feature>